<dbReference type="SUPFAM" id="SSF52540">
    <property type="entry name" value="P-loop containing nucleoside triphosphate hydrolases"/>
    <property type="match status" value="1"/>
</dbReference>
<proteinExistence type="predicted"/>
<dbReference type="Gene3D" id="1.10.260.40">
    <property type="entry name" value="lambda repressor-like DNA-binding domains"/>
    <property type="match status" value="1"/>
</dbReference>
<dbReference type="EMBL" id="MRCA01000010">
    <property type="protein sequence ID" value="OKH12567.1"/>
    <property type="molecule type" value="Genomic_DNA"/>
</dbReference>
<evidence type="ECO:0000313" key="2">
    <source>
        <dbReference type="Proteomes" id="UP000186391"/>
    </source>
</evidence>
<evidence type="ECO:0000313" key="1">
    <source>
        <dbReference type="EMBL" id="OKH12567.1"/>
    </source>
</evidence>
<organism evidence="1 2">
    <name type="scientific">Fischerella major NIES-592</name>
    <dbReference type="NCBI Taxonomy" id="210994"/>
    <lineage>
        <taxon>Bacteria</taxon>
        <taxon>Bacillati</taxon>
        <taxon>Cyanobacteriota</taxon>
        <taxon>Cyanophyceae</taxon>
        <taxon>Nostocales</taxon>
        <taxon>Hapalosiphonaceae</taxon>
        <taxon>Fischerella</taxon>
    </lineage>
</organism>
<dbReference type="AlphaFoldDB" id="A0A1U7GWB2"/>
<comment type="caution">
    <text evidence="1">The sequence shown here is derived from an EMBL/GenBank/DDBJ whole genome shotgun (WGS) entry which is preliminary data.</text>
</comment>
<keyword evidence="2" id="KW-1185">Reference proteome</keyword>
<protein>
    <recommendedName>
        <fullName evidence="3">Serine/threonine protein kinase</fullName>
    </recommendedName>
</protein>
<evidence type="ECO:0008006" key="3">
    <source>
        <dbReference type="Google" id="ProtNLM"/>
    </source>
</evidence>
<dbReference type="RefSeq" id="WP_073556393.1">
    <property type="nucleotide sequence ID" value="NZ_MRCA01000010.1"/>
</dbReference>
<reference evidence="1 2" key="1">
    <citation type="submission" date="2016-11" db="EMBL/GenBank/DDBJ databases">
        <title>Draft Genome Sequences of Nine Cyanobacterial Strains from Diverse Habitats.</title>
        <authorList>
            <person name="Zhu T."/>
            <person name="Hou S."/>
            <person name="Lu X."/>
            <person name="Hess W.R."/>
        </authorList>
    </citation>
    <scope>NUCLEOTIDE SEQUENCE [LARGE SCALE GENOMIC DNA]</scope>
    <source>
        <strain evidence="1 2">NIES-592</strain>
    </source>
</reference>
<dbReference type="Gene3D" id="3.40.50.300">
    <property type="entry name" value="P-loop containing nucleotide triphosphate hydrolases"/>
    <property type="match status" value="1"/>
</dbReference>
<sequence>MENQKTKRIRGVILTAIGLKRLQAAIELAEVQENNGERFTQEELSERMKVSTKTISRLWSLTTGLDQRTLKFCFSAFNLELRKEDYTCSDKSGEFYRSLDYIHLLDHQEDVNIYSSQHHVVETQRRQIQNSTKDCSSYQSLATVLKYPSGPVPLDSIYYIRRPPIEELAYREITQPGCVIHIKAPKEMGKTSLMFRILARSKALGYRIVSLDFNQVDVAILSNLDRFLRWLCKSVSVQLKLEPKLDEYWDQETGTKVSCSLYFKNYLMESVDTPVVLALNELNRVFEYSELAQEFIPLLRSWHEEAQQEEIWQKLRLVMTYSTEFYIPLNLCQSLCNVGLPLQLPEFTHSQIEELAKRHGLNWQQSKETEQLIAMVGGHPALVRIALYHLCRQEISLSQLLQQAATEAGIYRTHLRRLLVMLQENPNLVEAFAALVSSEPSIYLEPMIAHQLESMGLVKFQMDGISISRELYRIYFSKHLSNGRLRVIHSSNSRYKTFTSSSI</sequence>
<name>A0A1U7GWB2_9CYAN</name>
<dbReference type="InterPro" id="IPR027417">
    <property type="entry name" value="P-loop_NTPase"/>
</dbReference>
<dbReference type="InterPro" id="IPR010982">
    <property type="entry name" value="Lambda_DNA-bd_dom_sf"/>
</dbReference>
<dbReference type="OrthoDB" id="5522963at2"/>
<dbReference type="Pfam" id="PF14516">
    <property type="entry name" value="AAA_35"/>
    <property type="match status" value="1"/>
</dbReference>
<dbReference type="GO" id="GO:0003677">
    <property type="term" value="F:DNA binding"/>
    <property type="evidence" value="ECO:0007669"/>
    <property type="project" value="InterPro"/>
</dbReference>
<dbReference type="Proteomes" id="UP000186391">
    <property type="component" value="Unassembled WGS sequence"/>
</dbReference>
<accession>A0A1U7GWB2</accession>
<gene>
    <name evidence="1" type="ORF">NIES592_17115</name>
</gene>